<evidence type="ECO:0000313" key="3">
    <source>
        <dbReference type="RefSeq" id="XP_022307865.1"/>
    </source>
</evidence>
<feature type="region of interest" description="Disordered" evidence="1">
    <location>
        <begin position="1"/>
        <end position="929"/>
    </location>
</feature>
<feature type="compositionally biased region" description="Polar residues" evidence="1">
    <location>
        <begin position="31"/>
        <end position="44"/>
    </location>
</feature>
<gene>
    <name evidence="3" type="primary">LOC111113865</name>
</gene>
<feature type="region of interest" description="Disordered" evidence="1">
    <location>
        <begin position="1532"/>
        <end position="1560"/>
    </location>
</feature>
<keyword evidence="2" id="KW-1185">Reference proteome</keyword>
<dbReference type="PANTHER" id="PTHR33480">
    <property type="entry name" value="SET DOMAIN-CONTAINING PROTEIN-RELATED"/>
    <property type="match status" value="1"/>
</dbReference>
<proteinExistence type="predicted"/>
<accession>A0A8B8BX44</accession>
<dbReference type="KEGG" id="cvn:111113865"/>
<dbReference type="Proteomes" id="UP000694844">
    <property type="component" value="Chromosome 9"/>
</dbReference>
<feature type="compositionally biased region" description="Acidic residues" evidence="1">
    <location>
        <begin position="916"/>
        <end position="929"/>
    </location>
</feature>
<sequence length="1670" mass="185892">MEKDSSSDTLDENPFSVSSNEENEDSSSTSFDQNFQVKSHYSEVSDSEEEGGRPEAVEGNEAGEHSCETAEGSNEQAGPNNDIGLLNQKKELRTRNSTKQGQGTERLHSRAQVKSHYSEVSDSEEEDVCPEAVEGNEAGEHSCKTAEGSNEQAGPSNDMGLLNQKKELRTRNSTKQGQGTERLHSRAPVKSHYSEVSDSEEEDVCPEAVEGNEAGEHSCKTAEGSNEQAGPSNDMGLLNQKKELRTRNSTKQGQGTERLHSRAQVKSHYSEVSDSEEEDVCPEAVEGNEAGEHSCKTAEGSNEQAGPSNDMGLLNQKKELRTRNSTKQGQGTERLHSRAPVKSHYSEVSDSEEEDVCPEAVEGNEAGEHSCKTAEGSNEQAGPSNDMGLLNQKKELRTRNSTKQGQGTERLHSRAPVKSHYSEVSDSEEEDVCPEAVEGNEAGEHSCKTAEGSNEQAGPSNDMGLLNQKKELRTRNSTKQGQGTERLHSRAPVKSHYSEVSDSEEEDVCPEAVEGNEAGEHSCKTAEGSNEQAGPSNDMGLLNQKKELRTRNSTKQGQGTERLHSRAPVKSHYSEVSDSEEEDVCPEAVEGNEAGEHSCKTAEGSNEQAGPSNDMGLLNQKKELRTRNSTKQGQGTERLHSRAPVKSHYSEVSDSEEEDVCPEAVEGNEAGEHSCKTAEGSNEQAGPSNDMGLLNQKKELRTRNSTKQGQGTERLHSRAPVKSHYSEVIDSEEEDVCPEAVEGNEAGEHSCKTAEGSNEQAGPSNDMGLLNQKKELRTRNSTKQGQGTERLHSRAPVKSHYSEVIDSEEEDVCPEAVEGNEAGEHSCETAEGSNEQAGPSNDMGLLNQKKKLRTRNSTKQGQGTERLHSRAPEIGYNAKDPGSPHDEILPQNSKQGFLGNQHDLDESGDDLYFPSESDDSEDFSSESEDLDLSTTLVNTFVSDSEEEDEDGSNSQCFPLLDGNEKKVTFMKSEKTDKGNYTNKRHACLFCDKIMPNMARHLTLKHQNESEVAKILLLPKKTKERRLMWEELVNRGDFNHNYSVIEKGNGLVIPKYRKNDTTEVKDYVPCYYCKGFYKRTDLWRHTTTCGGRSKELKSVKKNAVKLGRLLLPLTSKNAEFEEKVLHGMKDDEIKSVVLTDKRILDFGLRMFQKHRNEEHRNIYISQKLRELGRLLHVCKKRAILTLDDMLKTKNWDTLIESVRLVAGYSDASKIFTAPSLALKLGHSLVKCASYLKSEGLKESNEGKIKTADAFLTLYESEWAENVSSQAHTCLSEKKYNKQLIFPLVEDVKKLNNFLIQHAHELRKEVELGQSSVYPELAQVCLAQVILFNRRRSGEAERMTVAAYNNALMGSGQPDPIILSTLNEFEKTLCKSHLRVEIKGKRGRKVPVLFTDDMKKSINILIKSRQDADVTQPFLFGRPGNASKPYRGSDCIRKFCNLAKLQNPTSINSTKLRKQLATLAQVLNLSEASQDILATFQGHNIRVHREFYRLPESTLQVAKVTKLLHSINCGTINKFKGMDFDEIDFADKETVDSESDSSEAENGFEDEDHGNGAFNSLTEDRDRNAKDCCPYDEIFVENSKQDRTGDMEGKRYPGGKKRAKVQRHNWTAKEKAAVERQFQSFIRRGKTPCQLDCLNAIKKEKALSNFTWRHIKFAVKNMITSRQRCCKK</sequence>
<dbReference type="OrthoDB" id="6159238at2759"/>
<dbReference type="GeneID" id="111113865"/>
<reference evidence="3" key="1">
    <citation type="submission" date="2025-08" db="UniProtKB">
        <authorList>
            <consortium name="RefSeq"/>
        </authorList>
    </citation>
    <scope>IDENTIFICATION</scope>
    <source>
        <tissue evidence="3">Whole sample</tissue>
    </source>
</reference>
<feature type="compositionally biased region" description="Low complexity" evidence="1">
    <location>
        <begin position="16"/>
        <end position="30"/>
    </location>
</feature>
<evidence type="ECO:0000313" key="2">
    <source>
        <dbReference type="Proteomes" id="UP000694844"/>
    </source>
</evidence>
<dbReference type="RefSeq" id="XP_022307865.1">
    <property type="nucleotide sequence ID" value="XM_022452157.1"/>
</dbReference>
<organism evidence="2 3">
    <name type="scientific">Crassostrea virginica</name>
    <name type="common">Eastern oyster</name>
    <dbReference type="NCBI Taxonomy" id="6565"/>
    <lineage>
        <taxon>Eukaryota</taxon>
        <taxon>Metazoa</taxon>
        <taxon>Spiralia</taxon>
        <taxon>Lophotrochozoa</taxon>
        <taxon>Mollusca</taxon>
        <taxon>Bivalvia</taxon>
        <taxon>Autobranchia</taxon>
        <taxon>Pteriomorphia</taxon>
        <taxon>Ostreida</taxon>
        <taxon>Ostreoidea</taxon>
        <taxon>Ostreidae</taxon>
        <taxon>Crassostrea</taxon>
    </lineage>
</organism>
<feature type="compositionally biased region" description="Acidic residues" evidence="1">
    <location>
        <begin position="1534"/>
        <end position="1550"/>
    </location>
</feature>
<dbReference type="PANTHER" id="PTHR33480:SF5">
    <property type="entry name" value="SI:DKEY-51D8.9"/>
    <property type="match status" value="1"/>
</dbReference>
<evidence type="ECO:0000256" key="1">
    <source>
        <dbReference type="SAM" id="MobiDB-lite"/>
    </source>
</evidence>
<protein>
    <submittedName>
        <fullName evidence="3">Uncharacterized protein LOC111113865</fullName>
    </submittedName>
</protein>
<feature type="compositionally biased region" description="Basic and acidic residues" evidence="1">
    <location>
        <begin position="50"/>
        <end position="68"/>
    </location>
</feature>
<feature type="compositionally biased region" description="Basic residues" evidence="1">
    <location>
        <begin position="1595"/>
        <end position="1605"/>
    </location>
</feature>
<name>A0A8B8BX44_CRAVI</name>
<feature type="region of interest" description="Disordered" evidence="1">
    <location>
        <begin position="1585"/>
        <end position="1608"/>
    </location>
</feature>